<keyword evidence="4" id="KW-1185">Reference proteome</keyword>
<evidence type="ECO:0000259" key="2">
    <source>
        <dbReference type="Pfam" id="PF24536"/>
    </source>
</evidence>
<feature type="domain" description="NXPE C-terminal" evidence="2">
    <location>
        <begin position="337"/>
        <end position="566"/>
    </location>
</feature>
<dbReference type="PANTHER" id="PTHR16165">
    <property type="entry name" value="NXPE FAMILY MEMBER"/>
    <property type="match status" value="1"/>
</dbReference>
<gene>
    <name evidence="3" type="ORF">MCOR_55836</name>
</gene>
<name>A0A6J8EWK3_MYTCO</name>
<sequence>MEKHQSSFQITSRDQPYHPDNITETGFPESALQRMPKNTASSLEQLLTGTNFLKVPPKPPQPTPSGCQILCFGYKKEIETFTATDFKYYKRYMKYKNLDFGKSLVYLPKSTVEVINNKSNTFTTGDIITLRIILHNENGDVLTDGGDFIKIWMTEKGAGSVGYVVDHGNGTYIGVIKALWSGSPHIKLLLSFPKESIGLFVNYIYRNGMLRTLKGVFKNARGETAKGICGIHTLTKHGICDFTSMNYGMRWFCSLPDTPGFTCSDWIAPIGDMTVSTFTETQKHFLSSTRYKIIKEIKVDVLGDKTIVQPEYSCRLINPSVTWNTSSPVGYFYNKTWHNLICQNKVEPNFNRYLACLRNREIYMVGDSTVRQWLTSIAEILNLALSVKRTSVALKGYHQPIKAFSKNKGDNITVTWAPHEFPFFTYSPNATIHHFKPASFHLNVIRSKNPIVVLHLYIHIGYAPLSVYQEHVMNAKDAIVKFLDRVPGAKIFIKGPHNFERDNEGVPYDFVRYLQDKMIFQIFDSIKHKVVYLNEWDITVASENKDMHPSNDLRNPMIHELLSYIC</sequence>
<dbReference type="Pfam" id="PF06312">
    <property type="entry name" value="Neurexophilin"/>
    <property type="match status" value="1"/>
</dbReference>
<organism evidence="3 4">
    <name type="scientific">Mytilus coruscus</name>
    <name type="common">Sea mussel</name>
    <dbReference type="NCBI Taxonomy" id="42192"/>
    <lineage>
        <taxon>Eukaryota</taxon>
        <taxon>Metazoa</taxon>
        <taxon>Spiralia</taxon>
        <taxon>Lophotrochozoa</taxon>
        <taxon>Mollusca</taxon>
        <taxon>Bivalvia</taxon>
        <taxon>Autobranchia</taxon>
        <taxon>Pteriomorphia</taxon>
        <taxon>Mytilida</taxon>
        <taxon>Mytiloidea</taxon>
        <taxon>Mytilidae</taxon>
        <taxon>Mytilinae</taxon>
        <taxon>Mytilus</taxon>
    </lineage>
</organism>
<evidence type="ECO:0000313" key="3">
    <source>
        <dbReference type="EMBL" id="CAC5423875.1"/>
    </source>
</evidence>
<proteinExistence type="predicted"/>
<evidence type="ECO:0000313" key="4">
    <source>
        <dbReference type="Proteomes" id="UP000507470"/>
    </source>
</evidence>
<dbReference type="InterPro" id="IPR057106">
    <property type="entry name" value="NXPE4_C"/>
</dbReference>
<protein>
    <recommendedName>
        <fullName evidence="2">NXPE C-terminal domain-containing protein</fullName>
    </recommendedName>
</protein>
<accession>A0A6J8EWK3</accession>
<evidence type="ECO:0000256" key="1">
    <source>
        <dbReference type="SAM" id="MobiDB-lite"/>
    </source>
</evidence>
<dbReference type="OrthoDB" id="8675562at2759"/>
<dbReference type="AlphaFoldDB" id="A0A6J8EWK3"/>
<dbReference type="InterPro" id="IPR026845">
    <property type="entry name" value="NXPH/NXPE"/>
</dbReference>
<reference evidence="3 4" key="1">
    <citation type="submission" date="2020-06" db="EMBL/GenBank/DDBJ databases">
        <authorList>
            <person name="Li R."/>
            <person name="Bekaert M."/>
        </authorList>
    </citation>
    <scope>NUCLEOTIDE SEQUENCE [LARGE SCALE GENOMIC DNA]</scope>
    <source>
        <strain evidence="4">wild</strain>
    </source>
</reference>
<dbReference type="PANTHER" id="PTHR16165:SF5">
    <property type="entry name" value="NXPE FAMILY MEMBER 3"/>
    <property type="match status" value="1"/>
</dbReference>
<feature type="region of interest" description="Disordered" evidence="1">
    <location>
        <begin position="1"/>
        <end position="27"/>
    </location>
</feature>
<dbReference type="Pfam" id="PF24536">
    <property type="entry name" value="NXPE4_C"/>
    <property type="match status" value="1"/>
</dbReference>
<dbReference type="EMBL" id="CACVKT020009908">
    <property type="protein sequence ID" value="CAC5423875.1"/>
    <property type="molecule type" value="Genomic_DNA"/>
</dbReference>
<feature type="compositionally biased region" description="Polar residues" evidence="1">
    <location>
        <begin position="1"/>
        <end position="14"/>
    </location>
</feature>
<dbReference type="Proteomes" id="UP000507470">
    <property type="component" value="Unassembled WGS sequence"/>
</dbReference>